<dbReference type="RefSeq" id="WP_320426641.1">
    <property type="nucleotide sequence ID" value="NZ_JAXCLA010000011.1"/>
</dbReference>
<reference evidence="1 2" key="1">
    <citation type="submission" date="2023-11" db="EMBL/GenBank/DDBJ databases">
        <title>Paucibacter sp. nov., isolated from fresh soil in Korea.</title>
        <authorList>
            <person name="Le N.T.T."/>
        </authorList>
    </citation>
    <scope>NUCLEOTIDE SEQUENCE [LARGE SCALE GENOMIC DNA]</scope>
    <source>
        <strain evidence="1 2">R3-3</strain>
    </source>
</reference>
<evidence type="ECO:0000313" key="1">
    <source>
        <dbReference type="EMBL" id="MDY0748673.1"/>
    </source>
</evidence>
<dbReference type="Proteomes" id="UP001285263">
    <property type="component" value="Unassembled WGS sequence"/>
</dbReference>
<dbReference type="InterPro" id="IPR011989">
    <property type="entry name" value="ARM-like"/>
</dbReference>
<gene>
    <name evidence="1" type="ORF">SNE35_29515</name>
</gene>
<dbReference type="Gene3D" id="1.25.10.10">
    <property type="entry name" value="Leucine-rich Repeat Variant"/>
    <property type="match status" value="1"/>
</dbReference>
<protein>
    <recommendedName>
        <fullName evidence="3">HEAT repeat domain-containing protein</fullName>
    </recommendedName>
</protein>
<dbReference type="EMBL" id="JAXCLA010000011">
    <property type="protein sequence ID" value="MDY0748673.1"/>
    <property type="molecule type" value="Genomic_DNA"/>
</dbReference>
<keyword evidence="2" id="KW-1185">Reference proteome</keyword>
<comment type="caution">
    <text evidence="1">The sequence shown here is derived from an EMBL/GenBank/DDBJ whole genome shotgun (WGS) entry which is preliminary data.</text>
</comment>
<organism evidence="1 2">
    <name type="scientific">Roseateles agri</name>
    <dbReference type="NCBI Taxonomy" id="3098619"/>
    <lineage>
        <taxon>Bacteria</taxon>
        <taxon>Pseudomonadati</taxon>
        <taxon>Pseudomonadota</taxon>
        <taxon>Betaproteobacteria</taxon>
        <taxon>Burkholderiales</taxon>
        <taxon>Sphaerotilaceae</taxon>
        <taxon>Roseateles</taxon>
    </lineage>
</organism>
<proteinExistence type="predicted"/>
<accession>A0ABU5DQS1</accession>
<sequence>MLQPSAVKQDLLEALFGLDAEFDEEILLRGVSHRNALVRTTVIKLLRKRHVLVPSVAESLLSDNDAEVRFEALQALVASGRSYSIEQAKAVLVRKSQAPTGLALFAMSQPDTEGETVLERYTEHFFDRLTVAQLEEQERSEIYDQNAFFALARRDFKLRGDALRKAIANQFVDRFDSLLEEMAKHYGRSTDLVERTRSLGKYLRSRFTREGLEIISSRLDATDLSLVRAMLALGTVDYSAADLRYLAKFGQWCDIPLVIASLGRPEYGRNKYASLLSSAGSTKYEAAARTLYALGKHRLNDLLTTAMPGYLLACIVPLISEKAFEGLASDVIDQLMRSDSENVRKLASIKYARTFPRRRVKQFLEKYVTADQVYYNVIHWLDFGVSVPRDRMLRAAGKALVEA</sequence>
<dbReference type="SUPFAM" id="SSF48371">
    <property type="entry name" value="ARM repeat"/>
    <property type="match status" value="1"/>
</dbReference>
<dbReference type="InterPro" id="IPR016024">
    <property type="entry name" value="ARM-type_fold"/>
</dbReference>
<evidence type="ECO:0000313" key="2">
    <source>
        <dbReference type="Proteomes" id="UP001285263"/>
    </source>
</evidence>
<name>A0ABU5DQS1_9BURK</name>
<evidence type="ECO:0008006" key="3">
    <source>
        <dbReference type="Google" id="ProtNLM"/>
    </source>
</evidence>